<dbReference type="PANTHER" id="PTHR30006:SF2">
    <property type="entry name" value="ABC TRANSPORTER SUBSTRATE-BINDING PROTEIN"/>
    <property type="match status" value="1"/>
</dbReference>
<organism evidence="3 4">
    <name type="scientific">Paenibacillus faecis</name>
    <dbReference type="NCBI Taxonomy" id="862114"/>
    <lineage>
        <taxon>Bacteria</taxon>
        <taxon>Bacillati</taxon>
        <taxon>Bacillota</taxon>
        <taxon>Bacilli</taxon>
        <taxon>Bacillales</taxon>
        <taxon>Paenibacillaceae</taxon>
        <taxon>Paenibacillus</taxon>
    </lineage>
</organism>
<keyword evidence="4" id="KW-1185">Reference proteome</keyword>
<dbReference type="GO" id="GO:0015888">
    <property type="term" value="P:thiamine transport"/>
    <property type="evidence" value="ECO:0007669"/>
    <property type="project" value="TreeGrafter"/>
</dbReference>
<dbReference type="EMBL" id="VSDO01000003">
    <property type="protein sequence ID" value="TYA11931.1"/>
    <property type="molecule type" value="Genomic_DNA"/>
</dbReference>
<dbReference type="PROSITE" id="PS51257">
    <property type="entry name" value="PROKAR_LIPOPROTEIN"/>
    <property type="match status" value="1"/>
</dbReference>
<evidence type="ECO:0000256" key="1">
    <source>
        <dbReference type="ARBA" id="ARBA00022729"/>
    </source>
</evidence>
<dbReference type="AlphaFoldDB" id="A0A5D0CPV7"/>
<dbReference type="InterPro" id="IPR026045">
    <property type="entry name" value="Ferric-bd"/>
</dbReference>
<dbReference type="Proteomes" id="UP000325218">
    <property type="component" value="Unassembled WGS sequence"/>
</dbReference>
<name>A0A5D0CPV7_9BACL</name>
<dbReference type="GO" id="GO:0030975">
    <property type="term" value="F:thiamine binding"/>
    <property type="evidence" value="ECO:0007669"/>
    <property type="project" value="TreeGrafter"/>
</dbReference>
<evidence type="ECO:0000313" key="3">
    <source>
        <dbReference type="EMBL" id="TYA11931.1"/>
    </source>
</evidence>
<feature type="signal peptide" evidence="2">
    <location>
        <begin position="1"/>
        <end position="28"/>
    </location>
</feature>
<gene>
    <name evidence="3" type="ORF">FRY98_14380</name>
</gene>
<sequence>MSKKRWMSSVAVLAVAALLFTGCGSSGGNSGTAGDKAGQNAGAADKPQGKLTVYVGFQEDHAVAAIKKFTEDTGIEASMIRMSAGEILAKIRAEKDNPQADVWYGGPADTFVQAANEGLLQPYQSPVAEKIDAKYKDPDGYWTGVYVGAVGFASNKEFLAKKGVEAPRRWEDLLNPAFKGEIVMADPASSGTAYTAMYSVLKVMGSEEGGFGYLKKLHPQVQQYTTSGSAPGRMVGMGEAGVGILFAHDIIKYQEEGFDSLVLTVPEDGTGYETGSIGIIKNTKNEELAQKFVDWALSPAAQELGKTVGSFQNLTNPDAVGPEQALNLSDIRMVDYDVVEAGKERQRLIDKWSAEVKK</sequence>
<evidence type="ECO:0000256" key="2">
    <source>
        <dbReference type="SAM" id="SignalP"/>
    </source>
</evidence>
<dbReference type="Pfam" id="PF13343">
    <property type="entry name" value="SBP_bac_6"/>
    <property type="match status" value="1"/>
</dbReference>
<evidence type="ECO:0000313" key="4">
    <source>
        <dbReference type="Proteomes" id="UP000325218"/>
    </source>
</evidence>
<keyword evidence="1 2" id="KW-0732">Signal</keyword>
<dbReference type="RefSeq" id="WP_148453023.1">
    <property type="nucleotide sequence ID" value="NZ_VSDO01000003.1"/>
</dbReference>
<dbReference type="OrthoDB" id="9769319at2"/>
<dbReference type="SUPFAM" id="SSF53850">
    <property type="entry name" value="Periplasmic binding protein-like II"/>
    <property type="match status" value="1"/>
</dbReference>
<reference evidence="3 4" key="1">
    <citation type="submission" date="2019-08" db="EMBL/GenBank/DDBJ databases">
        <title>Genome sequencing of Paenibacillus faecis DSM 23593(T).</title>
        <authorList>
            <person name="Kook J.-K."/>
            <person name="Park S.-N."/>
            <person name="Lim Y.K."/>
        </authorList>
    </citation>
    <scope>NUCLEOTIDE SEQUENCE [LARGE SCALE GENOMIC DNA]</scope>
    <source>
        <strain evidence="3 4">DSM 23593</strain>
    </source>
</reference>
<accession>A0A5D0CPV7</accession>
<protein>
    <submittedName>
        <fullName evidence="3">ABC transporter substrate-binding protein</fullName>
    </submittedName>
</protein>
<proteinExistence type="predicted"/>
<dbReference type="PANTHER" id="PTHR30006">
    <property type="entry name" value="THIAMINE-BINDING PERIPLASMIC PROTEIN-RELATED"/>
    <property type="match status" value="1"/>
</dbReference>
<dbReference type="CDD" id="cd13544">
    <property type="entry name" value="PBP2_Fbp_like_1"/>
    <property type="match status" value="1"/>
</dbReference>
<dbReference type="GO" id="GO:0030288">
    <property type="term" value="C:outer membrane-bounded periplasmic space"/>
    <property type="evidence" value="ECO:0007669"/>
    <property type="project" value="TreeGrafter"/>
</dbReference>
<dbReference type="PIRSF" id="PIRSF002825">
    <property type="entry name" value="CfbpA"/>
    <property type="match status" value="1"/>
</dbReference>
<dbReference type="GO" id="GO:0030976">
    <property type="term" value="F:thiamine pyrophosphate binding"/>
    <property type="evidence" value="ECO:0007669"/>
    <property type="project" value="TreeGrafter"/>
</dbReference>
<comment type="caution">
    <text evidence="3">The sequence shown here is derived from an EMBL/GenBank/DDBJ whole genome shotgun (WGS) entry which is preliminary data.</text>
</comment>
<dbReference type="Gene3D" id="3.40.190.10">
    <property type="entry name" value="Periplasmic binding protein-like II"/>
    <property type="match status" value="2"/>
</dbReference>
<feature type="chain" id="PRO_5022933800" evidence="2">
    <location>
        <begin position="29"/>
        <end position="358"/>
    </location>
</feature>